<dbReference type="Proteomes" id="UP000183567">
    <property type="component" value="Unassembled WGS sequence"/>
</dbReference>
<sequence>MVTSEAVMVTPYTPQFFWRFWLSDADPSKHTLDDHRVHTYDVYNNELTETRRVPEQVQTVFHDFDIISLDEGCRSVLRTAEMAFTRLENEVERILSELISKIRSSHSGESRPATRLELPISRHSRDALLRYFVFLRYRNSDKYAETVASLTRRVITGSGAVINARHAWHRVRRRATLGSFHAFLQHENTDKKVFRRFEGLDCWRFCDAEICIGLATEGQQYVLPDSCFATLDEEFAGDTTSAHLLFPIMPTIALYVLGTEGNESLARNLRDPVMGATAAWIDVDIESPADVHLRNASLLQRHPTLLHFSSLTSVTQAIAHYDSFRWVSEHLDYSRLKQRARQKAILEKVTKTLVVKGNILLVDLTEEVEKVGDAPVSGGSFADVWKGVWTNPHSGTQPVALKYLRQYMHMTSEVKEKLLLRLKSEVVAWHRLRHSNIAQLYGVIQSPNSIAMVSPWCNNGTLTHYLGANPEVDRFALIQQIASAVSYLHNCQPVVIHRDLKGSNILIDDNGRALLTDFGLSNVIEEVLVSEASVRNTRFATSLFAGSTRWMAPELIEALTNDDDAEPPPISTSSDVYAFAVFQIATGCLPFSHRSNDTAVLFDIMRGVKPSRGCGPMTLQLPEKEVEDFRNLLDRCWSPAPFLRPTMTEIKQELAAIVGCCS</sequence>
<comment type="caution">
    <text evidence="2">The sequence shown here is derived from an EMBL/GenBank/DDBJ whole genome shotgun (WGS) entry which is preliminary data.</text>
</comment>
<evidence type="ECO:0000313" key="2">
    <source>
        <dbReference type="EMBL" id="OJA21049.1"/>
    </source>
</evidence>
<reference evidence="2 3" key="1">
    <citation type="submission" date="2016-03" db="EMBL/GenBank/DDBJ databases">
        <title>Comparative genomics of the ectomycorrhizal sister species Rhizopogon vinicolor and Rhizopogon vesiculosus (Basidiomycota: Boletales) reveals a divergence of the mating type B locus.</title>
        <authorList>
            <person name="Mujic A.B."/>
            <person name="Kuo A."/>
            <person name="Tritt A."/>
            <person name="Lipzen A."/>
            <person name="Chen C."/>
            <person name="Johnson J."/>
            <person name="Sharma A."/>
            <person name="Barry K."/>
            <person name="Grigoriev I.V."/>
            <person name="Spatafora J.W."/>
        </authorList>
    </citation>
    <scope>NUCLEOTIDE SEQUENCE [LARGE SCALE GENOMIC DNA]</scope>
    <source>
        <strain evidence="2 3">AM-OR11-056</strain>
    </source>
</reference>
<accession>A0A1J8R5X9</accession>
<dbReference type="EMBL" id="LVVM01000297">
    <property type="protein sequence ID" value="OJA21049.1"/>
    <property type="molecule type" value="Genomic_DNA"/>
</dbReference>
<dbReference type="AlphaFoldDB" id="A0A1J8R5X9"/>
<gene>
    <name evidence="2" type="ORF">AZE42_09275</name>
</gene>
<dbReference type="Gene3D" id="1.10.510.10">
    <property type="entry name" value="Transferase(Phosphotransferase) domain 1"/>
    <property type="match status" value="1"/>
</dbReference>
<dbReference type="SMART" id="SM00220">
    <property type="entry name" value="S_TKc"/>
    <property type="match status" value="1"/>
</dbReference>
<dbReference type="PANTHER" id="PTHR44329">
    <property type="entry name" value="SERINE/THREONINE-PROTEIN KINASE TNNI3K-RELATED"/>
    <property type="match status" value="1"/>
</dbReference>
<feature type="domain" description="Protein kinase" evidence="1">
    <location>
        <begin position="370"/>
        <end position="657"/>
    </location>
</feature>
<dbReference type="PROSITE" id="PS50011">
    <property type="entry name" value="PROTEIN_KINASE_DOM"/>
    <property type="match status" value="1"/>
</dbReference>
<dbReference type="SUPFAM" id="SSF56112">
    <property type="entry name" value="Protein kinase-like (PK-like)"/>
    <property type="match status" value="1"/>
</dbReference>
<protein>
    <recommendedName>
        <fullName evidence="1">Protein kinase domain-containing protein</fullName>
    </recommendedName>
</protein>
<keyword evidence="3" id="KW-1185">Reference proteome</keyword>
<dbReference type="OrthoDB" id="6718656at2759"/>
<evidence type="ECO:0000259" key="1">
    <source>
        <dbReference type="PROSITE" id="PS50011"/>
    </source>
</evidence>
<dbReference type="InterPro" id="IPR000719">
    <property type="entry name" value="Prot_kinase_dom"/>
</dbReference>
<dbReference type="GO" id="GO:0004674">
    <property type="term" value="F:protein serine/threonine kinase activity"/>
    <property type="evidence" value="ECO:0007669"/>
    <property type="project" value="TreeGrafter"/>
</dbReference>
<dbReference type="InterPro" id="IPR011009">
    <property type="entry name" value="Kinase-like_dom_sf"/>
</dbReference>
<dbReference type="Pfam" id="PF00069">
    <property type="entry name" value="Pkinase"/>
    <property type="match status" value="1"/>
</dbReference>
<dbReference type="PROSITE" id="PS00108">
    <property type="entry name" value="PROTEIN_KINASE_ST"/>
    <property type="match status" value="1"/>
</dbReference>
<dbReference type="GO" id="GO:0005524">
    <property type="term" value="F:ATP binding"/>
    <property type="evidence" value="ECO:0007669"/>
    <property type="project" value="InterPro"/>
</dbReference>
<dbReference type="STRING" id="180088.A0A1J8R5X9"/>
<evidence type="ECO:0000313" key="3">
    <source>
        <dbReference type="Proteomes" id="UP000183567"/>
    </source>
</evidence>
<name>A0A1J8R5X9_9AGAM</name>
<proteinExistence type="predicted"/>
<dbReference type="InterPro" id="IPR008271">
    <property type="entry name" value="Ser/Thr_kinase_AS"/>
</dbReference>
<organism evidence="2 3">
    <name type="scientific">Rhizopogon vesiculosus</name>
    <dbReference type="NCBI Taxonomy" id="180088"/>
    <lineage>
        <taxon>Eukaryota</taxon>
        <taxon>Fungi</taxon>
        <taxon>Dikarya</taxon>
        <taxon>Basidiomycota</taxon>
        <taxon>Agaricomycotina</taxon>
        <taxon>Agaricomycetes</taxon>
        <taxon>Agaricomycetidae</taxon>
        <taxon>Boletales</taxon>
        <taxon>Suillineae</taxon>
        <taxon>Rhizopogonaceae</taxon>
        <taxon>Rhizopogon</taxon>
    </lineage>
</organism>
<dbReference type="InterPro" id="IPR051681">
    <property type="entry name" value="Ser/Thr_Kinases-Pseudokinases"/>
</dbReference>